<feature type="transmembrane region" description="Helical" evidence="17">
    <location>
        <begin position="409"/>
        <end position="426"/>
    </location>
</feature>
<evidence type="ECO:0000256" key="2">
    <source>
        <dbReference type="ARBA" id="ARBA00001946"/>
    </source>
</evidence>
<feature type="transmembrane region" description="Helical" evidence="17">
    <location>
        <begin position="106"/>
        <end position="127"/>
    </location>
</feature>
<dbReference type="Proteomes" id="UP000011661">
    <property type="component" value="Unassembled WGS sequence"/>
</dbReference>
<dbReference type="EC" id="2.4.99.21" evidence="6"/>
<feature type="transmembrane region" description="Helical" evidence="17">
    <location>
        <begin position="204"/>
        <end position="226"/>
    </location>
</feature>
<evidence type="ECO:0000256" key="12">
    <source>
        <dbReference type="ARBA" id="ARBA00022989"/>
    </source>
</evidence>
<sequence length="817" mass="87272">MTADADSSDLETTTTSFLEERADGEAALEAVLDVDVASDSWTFEDIALDSGAFGELVSRGIVEKVDGEYRVADAAVVEAVLAGEAVDNSSEDGSSRGRPSIDLGIWGDRGALVGLAGALILVVAMRLTQYGSVFRRDEVVSPGNDPYFYRYWMETLLAESTSPTDTGLLAELPNGAMAQRPLTHALNWWVATLLGGDQWAADMVAAWLPIVATVGLGVVVYALAVVVTRDVRVGIASVVLLAIAPVHAVYTQAGFLEHRLHQYFWLGVTLLTLAWLAVDLTRRRDGEERTTAVRDHLTSSLTWVAAAVLGVSLGLSVHLWGGSPLLFVPLAAYIGLRAVIDAREGISPTRSNLPVLVGLGLGTAISVRLHTSWGWREAFVAYTPAMVLGGALVVLALGDLWRRLEVHTGGLVALEAGVAGFGLYALRRFRPEDWVDARARADDLFLREGYTESASLFTPEYAVVFGPLIQLGVGFYLGLAVLGWASWIAYREYEPAWLLLAVYTVILMVLAGIQVRFAAQLMIPLSVFGGVGLVYVLSGIDLARRPRPFRAAVERSRGMVADGGSDEPAITLPDRRQAAYVLGVGLLICGLSLLYVPGLSGQISYDDGEYAAVAAIDDHADATDREYPETFVLSEWGDNRMYNYFVNGESRSYGYARSNYDEFRAGTDPDGHANGFGDRVGYVVVTDIEGEPPAESTQTRLLADLGAGGNGGGALAHYQLLAVDDDRTTAAFALVPGATLEASGEPGETVAVRTDVSIDGESFTYEREAEVGDDGQLAVTVAYPGEYAVGDDTVTVTETAVETGERLAVETGGDDSS</sequence>
<proteinExistence type="inferred from homology"/>
<dbReference type="PATRIC" id="fig|1230460.4.peg.1651"/>
<keyword evidence="13 17" id="KW-0472">Membrane</keyword>
<feature type="transmembrane region" description="Helical" evidence="17">
    <location>
        <begin position="461"/>
        <end position="484"/>
    </location>
</feature>
<feature type="transmembrane region" description="Helical" evidence="17">
    <location>
        <begin position="521"/>
        <end position="540"/>
    </location>
</feature>
<evidence type="ECO:0000256" key="16">
    <source>
        <dbReference type="ARBA" id="ARBA00034066"/>
    </source>
</evidence>
<feature type="transmembrane region" description="Helical" evidence="17">
    <location>
        <begin position="301"/>
        <end position="319"/>
    </location>
</feature>
<accession>L9W7Y1</accession>
<keyword evidence="14" id="KW-0464">Manganese</keyword>
<protein>
    <recommendedName>
        <fullName evidence="6">dolichyl-phosphooligosaccharide-protein glycotransferase</fullName>
        <ecNumber evidence="6">2.4.99.21</ecNumber>
    </recommendedName>
    <alternativeName>
        <fullName evidence="15">Oligosaccharyl transferase</fullName>
    </alternativeName>
</protein>
<dbReference type="InterPro" id="IPR003674">
    <property type="entry name" value="Oligo_trans_STT3"/>
</dbReference>
<evidence type="ECO:0000259" key="18">
    <source>
        <dbReference type="Pfam" id="PF18079"/>
    </source>
</evidence>
<comment type="cofactor">
    <cofactor evidence="2">
        <name>Mg(2+)</name>
        <dbReference type="ChEBI" id="CHEBI:18420"/>
    </cofactor>
</comment>
<dbReference type="eggNOG" id="arCOG02043">
    <property type="taxonomic scope" value="Archaea"/>
</dbReference>
<evidence type="ECO:0000313" key="20">
    <source>
        <dbReference type="Proteomes" id="UP000011661"/>
    </source>
</evidence>
<feature type="transmembrane region" description="Helical" evidence="17">
    <location>
        <begin position="262"/>
        <end position="280"/>
    </location>
</feature>
<evidence type="ECO:0000256" key="8">
    <source>
        <dbReference type="ARBA" id="ARBA00022679"/>
    </source>
</evidence>
<gene>
    <name evidence="19" type="ORF">C495_08170</name>
</gene>
<feature type="transmembrane region" description="Helical" evidence="17">
    <location>
        <begin position="379"/>
        <end position="397"/>
    </location>
</feature>
<dbReference type="RefSeq" id="WP_008161778.1">
    <property type="nucleotide sequence ID" value="NZ_AOHX01000035.1"/>
</dbReference>
<comment type="caution">
    <text evidence="19">The sequence shown here is derived from an EMBL/GenBank/DDBJ whole genome shotgun (WGS) entry which is preliminary data.</text>
</comment>
<evidence type="ECO:0000256" key="13">
    <source>
        <dbReference type="ARBA" id="ARBA00023136"/>
    </source>
</evidence>
<evidence type="ECO:0000313" key="19">
    <source>
        <dbReference type="EMBL" id="ELY45366.1"/>
    </source>
</evidence>
<reference evidence="19 20" key="1">
    <citation type="journal article" date="2014" name="PLoS Genet.">
        <title>Phylogenetically driven sequencing of extremely halophilic archaea reveals strategies for static and dynamic osmo-response.</title>
        <authorList>
            <person name="Becker E.A."/>
            <person name="Seitzer P.M."/>
            <person name="Tritt A."/>
            <person name="Larsen D."/>
            <person name="Krusor M."/>
            <person name="Yao A.I."/>
            <person name="Wu D."/>
            <person name="Madern D."/>
            <person name="Eisen J.A."/>
            <person name="Darling A.E."/>
            <person name="Facciotti M.T."/>
        </authorList>
    </citation>
    <scope>NUCLEOTIDE SEQUENCE [LARGE SCALE GENOMIC DNA]</scope>
    <source>
        <strain evidence="19 20">JCM 14089</strain>
    </source>
</reference>
<dbReference type="GO" id="GO:0005886">
    <property type="term" value="C:plasma membrane"/>
    <property type="evidence" value="ECO:0007669"/>
    <property type="project" value="UniProtKB-SubCell"/>
</dbReference>
<evidence type="ECO:0000256" key="14">
    <source>
        <dbReference type="ARBA" id="ARBA00023211"/>
    </source>
</evidence>
<dbReference type="AlphaFoldDB" id="L9W7Y1"/>
<dbReference type="PANTHER" id="PTHR13872:SF1">
    <property type="entry name" value="DOLICHYL-DIPHOSPHOOLIGOSACCHARIDE--PROTEIN GLYCOSYLTRANSFERASE SUBUNIT STT3B"/>
    <property type="match status" value="1"/>
</dbReference>
<dbReference type="InterPro" id="IPR041154">
    <property type="entry name" value="AglB_P1"/>
</dbReference>
<organism evidence="19 20">
    <name type="scientific">Natronorubrum sulfidifaciens JCM 14089</name>
    <dbReference type="NCBI Taxonomy" id="1230460"/>
    <lineage>
        <taxon>Archaea</taxon>
        <taxon>Methanobacteriati</taxon>
        <taxon>Methanobacteriota</taxon>
        <taxon>Stenosarchaea group</taxon>
        <taxon>Halobacteria</taxon>
        <taxon>Halobacteriales</taxon>
        <taxon>Natrialbaceae</taxon>
        <taxon>Natronorubrum</taxon>
    </lineage>
</organism>
<dbReference type="Pfam" id="PF18079">
    <property type="entry name" value="AglB_L1"/>
    <property type="match status" value="1"/>
</dbReference>
<comment type="subcellular location">
    <subcellularLocation>
        <location evidence="3">Cell membrane</location>
        <topology evidence="3">Multi-pass membrane protein</topology>
    </subcellularLocation>
</comment>
<feature type="domain" description="Archaeal glycosylation protein B peripheral" evidence="18">
    <location>
        <begin position="737"/>
        <end position="787"/>
    </location>
</feature>
<comment type="cofactor">
    <cofactor evidence="1">
        <name>Mn(2+)</name>
        <dbReference type="ChEBI" id="CHEBI:29035"/>
    </cofactor>
</comment>
<keyword evidence="8" id="KW-0808">Transferase</keyword>
<dbReference type="EMBL" id="AOHX01000035">
    <property type="protein sequence ID" value="ELY45366.1"/>
    <property type="molecule type" value="Genomic_DNA"/>
</dbReference>
<keyword evidence="10" id="KW-0479">Metal-binding</keyword>
<dbReference type="STRING" id="1230460.C495_08170"/>
<evidence type="ECO:0000256" key="6">
    <source>
        <dbReference type="ARBA" id="ARBA00012602"/>
    </source>
</evidence>
<dbReference type="OrthoDB" id="313284at2157"/>
<comment type="catalytic activity">
    <reaction evidence="16">
        <text>an archaeal dolichyl phosphooligosaccharide + [protein]-L-asparagine = an archaeal dolichyl phosphate + a glycoprotein with the oligosaccharide chain attached by N-beta-D-glycosyl linkage to a protein L-asparagine.</text>
        <dbReference type="EC" id="2.4.99.21"/>
    </reaction>
</comment>
<dbReference type="GO" id="GO:0046872">
    <property type="term" value="F:metal ion binding"/>
    <property type="evidence" value="ECO:0007669"/>
    <property type="project" value="UniProtKB-KW"/>
</dbReference>
<feature type="transmembrane region" description="Helical" evidence="17">
    <location>
        <begin position="578"/>
        <end position="596"/>
    </location>
</feature>
<name>L9W7Y1_9EURY</name>
<evidence type="ECO:0000256" key="1">
    <source>
        <dbReference type="ARBA" id="ARBA00001936"/>
    </source>
</evidence>
<evidence type="ECO:0000256" key="3">
    <source>
        <dbReference type="ARBA" id="ARBA00004651"/>
    </source>
</evidence>
<dbReference type="GO" id="GO:0004576">
    <property type="term" value="F:oligosaccharyl transferase activity"/>
    <property type="evidence" value="ECO:0007669"/>
    <property type="project" value="InterPro"/>
</dbReference>
<feature type="transmembrane region" description="Helical" evidence="17">
    <location>
        <begin position="496"/>
        <end position="515"/>
    </location>
</feature>
<keyword evidence="11" id="KW-0460">Magnesium</keyword>
<keyword evidence="9 17" id="KW-0812">Transmembrane</keyword>
<comment type="similarity">
    <text evidence="5">Belongs to the STT3 family.</text>
</comment>
<comment type="pathway">
    <text evidence="4">Protein modification; protein glycosylation.</text>
</comment>
<keyword evidence="7" id="KW-0328">Glycosyltransferase</keyword>
<evidence type="ECO:0000256" key="7">
    <source>
        <dbReference type="ARBA" id="ARBA00022676"/>
    </source>
</evidence>
<keyword evidence="20" id="KW-1185">Reference proteome</keyword>
<evidence type="ECO:0000256" key="15">
    <source>
        <dbReference type="ARBA" id="ARBA00030679"/>
    </source>
</evidence>
<feature type="transmembrane region" description="Helical" evidence="17">
    <location>
        <begin position="233"/>
        <end position="250"/>
    </location>
</feature>
<keyword evidence="12 17" id="KW-1133">Transmembrane helix</keyword>
<evidence type="ECO:0000256" key="4">
    <source>
        <dbReference type="ARBA" id="ARBA00004922"/>
    </source>
</evidence>
<evidence type="ECO:0000256" key="10">
    <source>
        <dbReference type="ARBA" id="ARBA00022723"/>
    </source>
</evidence>
<dbReference type="PANTHER" id="PTHR13872">
    <property type="entry name" value="DOLICHYL-DIPHOSPHOOLIGOSACCHARIDE--PROTEIN GLYCOSYLTRANSFERASE SUBUNIT"/>
    <property type="match status" value="1"/>
</dbReference>
<evidence type="ECO:0000256" key="5">
    <source>
        <dbReference type="ARBA" id="ARBA00010810"/>
    </source>
</evidence>
<evidence type="ECO:0000256" key="17">
    <source>
        <dbReference type="SAM" id="Phobius"/>
    </source>
</evidence>
<evidence type="ECO:0000256" key="9">
    <source>
        <dbReference type="ARBA" id="ARBA00022692"/>
    </source>
</evidence>
<evidence type="ECO:0000256" key="11">
    <source>
        <dbReference type="ARBA" id="ARBA00022842"/>
    </source>
</evidence>